<dbReference type="EMBL" id="CP110176">
    <property type="protein sequence ID" value="WGC86206.1"/>
    <property type="molecule type" value="Genomic_DNA"/>
</dbReference>
<dbReference type="PANTHER" id="PTHR43790">
    <property type="entry name" value="CARBOHYDRATE TRANSPORT ATP-BINDING PROTEIN MG119-RELATED"/>
    <property type="match status" value="1"/>
</dbReference>
<dbReference type="SMART" id="SM00382">
    <property type="entry name" value="AAA"/>
    <property type="match status" value="1"/>
</dbReference>
<dbReference type="InterPro" id="IPR050107">
    <property type="entry name" value="ABC_carbohydrate_import_ATPase"/>
</dbReference>
<reference evidence="6" key="1">
    <citation type="submission" date="2023-04" db="EMBL/GenBank/DDBJ databases">
        <title>Whole Genome Sequence of Multi-drug resistant Aeromonas caviae as a gut pathogen in newborn.</title>
        <authorList>
            <person name="Jadhav S.V."/>
            <person name="Saroj S.D."/>
            <person name="Saha U.B."/>
            <person name="Sen S."/>
            <person name="Kher A."/>
        </authorList>
    </citation>
    <scope>NUCLEOTIDE SEQUENCE</scope>
    <source>
        <strain evidence="6">SVJ23</strain>
    </source>
</reference>
<keyword evidence="4 6" id="KW-0067">ATP-binding</keyword>
<dbReference type="PANTHER" id="PTHR43790:SF9">
    <property type="entry name" value="GALACTOFURANOSE TRANSPORTER ATP-BINDING PROTEIN YTFR"/>
    <property type="match status" value="1"/>
</dbReference>
<protein>
    <submittedName>
        <fullName evidence="6">ATP-binding cassette domain-containing protein</fullName>
    </submittedName>
</protein>
<evidence type="ECO:0000259" key="5">
    <source>
        <dbReference type="PROSITE" id="PS50893"/>
    </source>
</evidence>
<sequence>MSENNRDVVLHARGICKAFPGVRALHQVDFSLRRGEIMALLGENGAGKSTLVKTLTGVYQRDAGRIELDGVPISPTDTAHAQRLGIGTVYQEVNLLPNMSVADNLFIGHEPRRFGFIDRAAMTRQASAIMASHGFEMDVTLPLDHYSVAMQQIVAIARAVSLSAKILILDEPTASLDTSEVQMLFSLMRACGIGG</sequence>
<evidence type="ECO:0000256" key="4">
    <source>
        <dbReference type="ARBA" id="ARBA00022840"/>
    </source>
</evidence>
<evidence type="ECO:0000256" key="2">
    <source>
        <dbReference type="ARBA" id="ARBA00022737"/>
    </source>
</evidence>
<dbReference type="AlphaFoldDB" id="A0AAF0GDG1"/>
<keyword evidence="3" id="KW-0547">Nucleotide-binding</keyword>
<accession>A0AAF0GDG1</accession>
<keyword evidence="2" id="KW-0677">Repeat</keyword>
<dbReference type="PROSITE" id="PS50893">
    <property type="entry name" value="ABC_TRANSPORTER_2"/>
    <property type="match status" value="1"/>
</dbReference>
<gene>
    <name evidence="6" type="ORF">OJY61_23325</name>
</gene>
<keyword evidence="1" id="KW-0813">Transport</keyword>
<dbReference type="InterPro" id="IPR027417">
    <property type="entry name" value="P-loop_NTPase"/>
</dbReference>
<evidence type="ECO:0000256" key="1">
    <source>
        <dbReference type="ARBA" id="ARBA00022448"/>
    </source>
</evidence>
<feature type="domain" description="ABC transporter" evidence="5">
    <location>
        <begin position="10"/>
        <end position="193"/>
    </location>
</feature>
<dbReference type="RefSeq" id="WP_232048255.1">
    <property type="nucleotide sequence ID" value="NZ_AP019195.1"/>
</dbReference>
<dbReference type="GO" id="GO:0016887">
    <property type="term" value="F:ATP hydrolysis activity"/>
    <property type="evidence" value="ECO:0007669"/>
    <property type="project" value="InterPro"/>
</dbReference>
<dbReference type="Pfam" id="PF00005">
    <property type="entry name" value="ABC_tran"/>
    <property type="match status" value="1"/>
</dbReference>
<dbReference type="Proteomes" id="UP001163285">
    <property type="component" value="Chromosome"/>
</dbReference>
<organism evidence="6 7">
    <name type="scientific">Aeromonas caviae</name>
    <name type="common">Aeromonas punctata</name>
    <dbReference type="NCBI Taxonomy" id="648"/>
    <lineage>
        <taxon>Bacteria</taxon>
        <taxon>Pseudomonadati</taxon>
        <taxon>Pseudomonadota</taxon>
        <taxon>Gammaproteobacteria</taxon>
        <taxon>Aeromonadales</taxon>
        <taxon>Aeromonadaceae</taxon>
        <taxon>Aeromonas</taxon>
    </lineage>
</organism>
<dbReference type="Gene3D" id="3.40.50.300">
    <property type="entry name" value="P-loop containing nucleotide triphosphate hydrolases"/>
    <property type="match status" value="1"/>
</dbReference>
<dbReference type="InterPro" id="IPR003439">
    <property type="entry name" value="ABC_transporter-like_ATP-bd"/>
</dbReference>
<evidence type="ECO:0000256" key="3">
    <source>
        <dbReference type="ARBA" id="ARBA00022741"/>
    </source>
</evidence>
<proteinExistence type="predicted"/>
<dbReference type="InterPro" id="IPR003593">
    <property type="entry name" value="AAA+_ATPase"/>
</dbReference>
<dbReference type="GO" id="GO:0005524">
    <property type="term" value="F:ATP binding"/>
    <property type="evidence" value="ECO:0007669"/>
    <property type="project" value="UniProtKB-KW"/>
</dbReference>
<name>A0AAF0GDG1_AERCA</name>
<evidence type="ECO:0000313" key="6">
    <source>
        <dbReference type="EMBL" id="WGC86206.1"/>
    </source>
</evidence>
<dbReference type="CDD" id="cd03216">
    <property type="entry name" value="ABC_Carb_Monos_I"/>
    <property type="match status" value="1"/>
</dbReference>
<dbReference type="SUPFAM" id="SSF52540">
    <property type="entry name" value="P-loop containing nucleoside triphosphate hydrolases"/>
    <property type="match status" value="1"/>
</dbReference>
<evidence type="ECO:0000313" key="7">
    <source>
        <dbReference type="Proteomes" id="UP001163285"/>
    </source>
</evidence>